<dbReference type="EMBL" id="JACNJZ010000058">
    <property type="protein sequence ID" value="MBC8316858.1"/>
    <property type="molecule type" value="Genomic_DNA"/>
</dbReference>
<evidence type="ECO:0000313" key="3">
    <source>
        <dbReference type="Proteomes" id="UP000614424"/>
    </source>
</evidence>
<accession>A0A8J6NDS3</accession>
<dbReference type="Gene3D" id="3.30.830.10">
    <property type="entry name" value="Metalloenzyme, LuxS/M16 peptidase-like"/>
    <property type="match status" value="4"/>
</dbReference>
<dbReference type="SMART" id="SM01264">
    <property type="entry name" value="M16C_associated"/>
    <property type="match status" value="1"/>
</dbReference>
<dbReference type="PANTHER" id="PTHR43016:SF13">
    <property type="entry name" value="PRESEQUENCE PROTEASE, MITOCHONDRIAL"/>
    <property type="match status" value="1"/>
</dbReference>
<dbReference type="Pfam" id="PF05193">
    <property type="entry name" value="Peptidase_M16_C"/>
    <property type="match status" value="1"/>
</dbReference>
<evidence type="ECO:0000313" key="2">
    <source>
        <dbReference type="EMBL" id="MBC8316858.1"/>
    </source>
</evidence>
<organism evidence="2 3">
    <name type="scientific">Candidatus Desulfobia pelagia</name>
    <dbReference type="NCBI Taxonomy" id="2841692"/>
    <lineage>
        <taxon>Bacteria</taxon>
        <taxon>Pseudomonadati</taxon>
        <taxon>Thermodesulfobacteriota</taxon>
        <taxon>Desulfobulbia</taxon>
        <taxon>Desulfobulbales</taxon>
        <taxon>Desulfobulbaceae</taxon>
        <taxon>Candidatus Desulfobia</taxon>
    </lineage>
</organism>
<dbReference type="GO" id="GO:0004222">
    <property type="term" value="F:metalloendopeptidase activity"/>
    <property type="evidence" value="ECO:0007669"/>
    <property type="project" value="TreeGrafter"/>
</dbReference>
<sequence>MQKHTHGFTLLKESSVAELNGSAHIFQHEKSGARLLYLKNDDDNKVFSIFFRTPPADSTGEAHILEHSVLCGSKKFPCKEPFVELMKGSLNTFLNAFTFSDKTGYPVASRNEKDFFNLIDVYLDAVFYPNIYDRPEIFQQEGWHFSLPEEKTELRYNGVVYNEMKGAFSSPEQILYRKIEQSLFPDTPYGVESGGDPDDIPSLSYEDFLAFHKTYYHPSNSYIFLYGNGDIEKQLAFLNDKYLAAFTRTETDSAIPMQASFTELHETTESYPVGDDEDLKEKAFFALNFATSEVSDAETVLGLNILNRILLQTEASPLKKALIDAGIGKDVGGLFDTDIRQPVFAIVANHADSSQKSAFFNCIRQTLEREVRNGLNQKLVDASINNIEFQLREADYQSFPKGLVYAIQCMSTWLYDGDPLTPLRYNRHIEAIKKKAENGYFEKLITDQLLNNPHSSLVCLLPEQGLNNRQETLLQEKLEAVKTGLSGQDLDSMVTATQKLNQYQQAPDTLEDLTSIPLLELTDINTAAEILPLEVKDGPAETLLHPVFTNDISYADLYFDTASVPEKFTPYLSLLDRIIGRVNTRHYDYMTLTNELNIHLGDLSFSAHGFSEYKKKDVFHPKFIVSAKALTAKTDKMAALVEEVILRSDFSDKKRLHEIIREIRSHLEMQIMQSGHVYARRRIASYLSQQGAYQEQICGISFYQFIKDLDDNFATQANAVIEALQTTAVLVFHRSSALVSITADNGDIPKIADKMAGVINNCPAISQIKIDRNTEQKGRNEGFIIPGQVQYVAKGANLSRHTEYDNRLYLLQTILGTDYLWNTVRVMGGAYGAAAKFEHDGTVCFSSYRDPNLKNTIQTYNDAAQYVRSFAPDDRELRKYIIGTVGRLDTPLTPSMKGERSSEDYISHIRQEDIQQERDDILSATPEALRAFAAPLDTAMSKGICCVIGSESEIKKNKKLFDSVTSLL</sequence>
<dbReference type="InterPro" id="IPR055130">
    <property type="entry name" value="PreP_C"/>
</dbReference>
<dbReference type="AlphaFoldDB" id="A0A8J6NDS3"/>
<evidence type="ECO:0000259" key="1">
    <source>
        <dbReference type="SMART" id="SM01264"/>
    </source>
</evidence>
<dbReference type="Pfam" id="PF08367">
    <property type="entry name" value="M16C_assoc"/>
    <property type="match status" value="1"/>
</dbReference>
<gene>
    <name evidence="2" type="ORF">H8E41_03065</name>
</gene>
<dbReference type="Pfam" id="PF22516">
    <property type="entry name" value="PreP_C"/>
    <property type="match status" value="1"/>
</dbReference>
<dbReference type="InterPro" id="IPR013578">
    <property type="entry name" value="Peptidase_M16C_assoc"/>
</dbReference>
<dbReference type="Proteomes" id="UP000614424">
    <property type="component" value="Unassembled WGS sequence"/>
</dbReference>
<name>A0A8J6NDS3_9BACT</name>
<reference evidence="2 3" key="1">
    <citation type="submission" date="2020-08" db="EMBL/GenBank/DDBJ databases">
        <title>Bridging the membrane lipid divide: bacteria of the FCB group superphylum have the potential to synthesize archaeal ether lipids.</title>
        <authorList>
            <person name="Villanueva L."/>
            <person name="Von Meijenfeldt F.A.B."/>
            <person name="Westbye A.B."/>
            <person name="Yadav S."/>
            <person name="Hopmans E.C."/>
            <person name="Dutilh B.E."/>
            <person name="Sinninghe Damste J.S."/>
        </authorList>
    </citation>
    <scope>NUCLEOTIDE SEQUENCE [LARGE SCALE GENOMIC DNA]</scope>
    <source>
        <strain evidence="2">NIOZ-UU47</strain>
    </source>
</reference>
<dbReference type="GO" id="GO:0016485">
    <property type="term" value="P:protein processing"/>
    <property type="evidence" value="ECO:0007669"/>
    <property type="project" value="TreeGrafter"/>
</dbReference>
<dbReference type="SUPFAM" id="SSF63411">
    <property type="entry name" value="LuxS/MPP-like metallohydrolase"/>
    <property type="match status" value="4"/>
</dbReference>
<dbReference type="InterPro" id="IPR007863">
    <property type="entry name" value="Peptidase_M16_C"/>
</dbReference>
<comment type="caution">
    <text evidence="2">The sequence shown here is derived from an EMBL/GenBank/DDBJ whole genome shotgun (WGS) entry which is preliminary data.</text>
</comment>
<dbReference type="FunFam" id="3.30.830.10:FF:000034">
    <property type="entry name" value="presequence protease 1, chloroplastic/mitochondrial"/>
    <property type="match status" value="1"/>
</dbReference>
<protein>
    <submittedName>
        <fullName evidence="2">Insulinase family protein</fullName>
    </submittedName>
</protein>
<feature type="domain" description="Peptidase M16C associated" evidence="1">
    <location>
        <begin position="460"/>
        <end position="709"/>
    </location>
</feature>
<proteinExistence type="predicted"/>
<dbReference type="InterPro" id="IPR011249">
    <property type="entry name" value="Metalloenz_LuxS/M16"/>
</dbReference>
<dbReference type="GO" id="GO:0046872">
    <property type="term" value="F:metal ion binding"/>
    <property type="evidence" value="ECO:0007669"/>
    <property type="project" value="InterPro"/>
</dbReference>
<dbReference type="PANTHER" id="PTHR43016">
    <property type="entry name" value="PRESEQUENCE PROTEASE"/>
    <property type="match status" value="1"/>
</dbReference>